<comment type="caution">
    <text evidence="1">The sequence shown here is derived from an EMBL/GenBank/DDBJ whole genome shotgun (WGS) entry which is preliminary data.</text>
</comment>
<gene>
    <name evidence="1" type="ORF">NG895_13320</name>
</gene>
<proteinExistence type="predicted"/>
<keyword evidence="2" id="KW-1185">Reference proteome</keyword>
<evidence type="ECO:0008006" key="3">
    <source>
        <dbReference type="Google" id="ProtNLM"/>
    </source>
</evidence>
<evidence type="ECO:0000313" key="2">
    <source>
        <dbReference type="Proteomes" id="UP001155241"/>
    </source>
</evidence>
<dbReference type="AlphaFoldDB" id="A0A9X2FB16"/>
<dbReference type="EMBL" id="JAMXLR010000043">
    <property type="protein sequence ID" value="MCO6044887.1"/>
    <property type="molecule type" value="Genomic_DNA"/>
</dbReference>
<name>A0A9X2FB16_9BACT</name>
<accession>A0A9X2FB16</accession>
<dbReference type="Proteomes" id="UP001155241">
    <property type="component" value="Unassembled WGS sequence"/>
</dbReference>
<dbReference type="RefSeq" id="WP_252853000.1">
    <property type="nucleotide sequence ID" value="NZ_JAMXLR010000043.1"/>
</dbReference>
<evidence type="ECO:0000313" key="1">
    <source>
        <dbReference type="EMBL" id="MCO6044887.1"/>
    </source>
</evidence>
<sequence length="137" mass="15189">MQFGMYLYHNGVITAEQLVAAMALQDECRVPLGVLAMESGKLAVRDVLSILRVQSDLPNDRFGDIAIDLGLLNKRDLAELLMLQSDRRLPLGECLVELGHMTEEQAAEQLSAYRRDRERGGASRVQHVPRCAVTPAT</sequence>
<protein>
    <recommendedName>
        <fullName evidence="3">Bacteriophage N4 adsorption protein B</fullName>
    </recommendedName>
</protein>
<dbReference type="InterPro" id="IPR037257">
    <property type="entry name" value="T2SS_E_N_sf"/>
</dbReference>
<organism evidence="1 2">
    <name type="scientific">Aeoliella straminimaris</name>
    <dbReference type="NCBI Taxonomy" id="2954799"/>
    <lineage>
        <taxon>Bacteria</taxon>
        <taxon>Pseudomonadati</taxon>
        <taxon>Planctomycetota</taxon>
        <taxon>Planctomycetia</taxon>
        <taxon>Pirellulales</taxon>
        <taxon>Lacipirellulaceae</taxon>
        <taxon>Aeoliella</taxon>
    </lineage>
</organism>
<dbReference type="SUPFAM" id="SSF160246">
    <property type="entry name" value="EspE N-terminal domain-like"/>
    <property type="match status" value="2"/>
</dbReference>
<reference evidence="1" key="1">
    <citation type="submission" date="2022-06" db="EMBL/GenBank/DDBJ databases">
        <title>Aeoliella straminimaris, a novel planctomycete from sediments.</title>
        <authorList>
            <person name="Vitorino I.R."/>
            <person name="Lage O.M."/>
        </authorList>
    </citation>
    <scope>NUCLEOTIDE SEQUENCE</scope>
    <source>
        <strain evidence="1">ICT_H6.2</strain>
    </source>
</reference>